<protein>
    <submittedName>
        <fullName evidence="2">Uncharacterized protein</fullName>
    </submittedName>
</protein>
<dbReference type="VEuPathDB" id="TrichDB:TRFO_12597"/>
<dbReference type="EMBL" id="MLAK01000024">
    <property type="protein sequence ID" value="OHT17247.1"/>
    <property type="molecule type" value="Genomic_DNA"/>
</dbReference>
<accession>A0A1J4L153</accession>
<dbReference type="RefSeq" id="XP_068370383.1">
    <property type="nucleotide sequence ID" value="XM_068496724.1"/>
</dbReference>
<keyword evidence="3" id="KW-1185">Reference proteome</keyword>
<comment type="caution">
    <text evidence="2">The sequence shown here is derived from an EMBL/GenBank/DDBJ whole genome shotgun (WGS) entry which is preliminary data.</text>
</comment>
<dbReference type="AlphaFoldDB" id="A0A1J4L153"/>
<feature type="chain" id="PRO_5012181895" evidence="1">
    <location>
        <begin position="16"/>
        <end position="1164"/>
    </location>
</feature>
<keyword evidence="1" id="KW-0732">Signal</keyword>
<reference evidence="2" key="1">
    <citation type="submission" date="2016-10" db="EMBL/GenBank/DDBJ databases">
        <authorList>
            <person name="Benchimol M."/>
            <person name="Almeida L.G."/>
            <person name="Vasconcelos A.T."/>
            <person name="Perreira-Neves A."/>
            <person name="Rosa I.A."/>
            <person name="Tasca T."/>
            <person name="Bogo M.R."/>
            <person name="de Souza W."/>
        </authorList>
    </citation>
    <scope>NUCLEOTIDE SEQUENCE [LARGE SCALE GENOMIC DNA]</scope>
    <source>
        <strain evidence="2">K</strain>
    </source>
</reference>
<evidence type="ECO:0000256" key="1">
    <source>
        <dbReference type="SAM" id="SignalP"/>
    </source>
</evidence>
<evidence type="ECO:0000313" key="3">
    <source>
        <dbReference type="Proteomes" id="UP000179807"/>
    </source>
</evidence>
<dbReference type="GeneID" id="94831428"/>
<evidence type="ECO:0000313" key="2">
    <source>
        <dbReference type="EMBL" id="OHT17247.1"/>
    </source>
</evidence>
<organism evidence="2 3">
    <name type="scientific">Tritrichomonas foetus</name>
    <dbReference type="NCBI Taxonomy" id="1144522"/>
    <lineage>
        <taxon>Eukaryota</taxon>
        <taxon>Metamonada</taxon>
        <taxon>Parabasalia</taxon>
        <taxon>Tritrichomonadida</taxon>
        <taxon>Tritrichomonadidae</taxon>
        <taxon>Tritrichomonas</taxon>
    </lineage>
</organism>
<feature type="signal peptide" evidence="1">
    <location>
        <begin position="1"/>
        <end position="15"/>
    </location>
</feature>
<dbReference type="Proteomes" id="UP000179807">
    <property type="component" value="Unassembled WGS sequence"/>
</dbReference>
<sequence length="1164" mass="134032">MMLWLLAILSACADSNPCDQLYESEDETFKFCLSDKDTECSDYNEIYREKCFLDYKFNRTQKIEINVPNVYSKRISLNKFYYGSIITFRNRMKDPRANEEEELRNITVVFDVTDPEKLIFVDLTEARVIPASSGNQMTYITLSSAESSSFLPGNGNGPSVYFRKFDYDSDKTPLEKGVDFSAFKEVNVPQDWILQFPTEKSAKTVNIRIGESQKKDPFIELVNGDLFELKIRGNIASVVVNGSTLILDGDLVKSTTTFNLGDVDFLSPTLILDYQNSTIAPSKAPFFLITTSQKTNWVINVKSNEWKDSIYTRIIGKSNTMNIEESNMLSVILNSQKPGIEFDRPATILHLYLNQSYSTISCIKSVKQNYNTFECVHLHAFTAEDPTLYIAESQWMKYYSDSRNKTINVIIGESTKDQFYTPNAKYMVQNIVDFEIGVTDDYSTNIYKYGVFYDDAEAPYNVNDFMSFINNMEILDEALIDLSSTKKPLILNQNISFPGSKYYIQAVSDDFSLNSINDNFHNYPGKHNEDKEGKERQYYVLCQPDLDCNKFEISLKSSIYYRNPESYWQDESMFTPICHKYTEIYSQKDASDNPCCPNIWEMNDATQRMVCIGFQANEKYLSKYSKGENLQSEGNYKYWVDSIYEGITGASFKASHPVPLLDHCTFYNINFETNSNTMLIGTNYADKFNNVECQNSIYFRFSDRNDNILPFKSLTVSGEILNQNLSAINWSIIQSLQLDYKFYEANHLAFKTINDITIRGSEFYEKIQEVLKDISDRGKDEYKENENETIFLIFSDTGITVSWGTLEVKVLTLYPNQRYRHIIMTEMQFEKDVQVVFQNLAVDYDIKLKESKVNTGTLYLSEDIQPKLINFEASQLNILYTKDSADQKSFRHQIREVSSIEIDTEVEEEVKGEFNFGSISASNKVIIQFKNKSQKFSSFKIEQLTLSSPGDEPIQVSGNGIPKYSSITVAILTVAGDHQSITYDDFNVSGTINTQSSSVYINQPYTRPNLNMTFSDSLSLDMSNNTNLGKVTLHYSGSKKSCDSTEEIYRRIYKSKFTNVSYSHKFGDYHFLTCQKAPRWTYFTNETEFDYCPYQKAKLIVKEFRDVTKEDVEELNMPLKDLDKGVNYTCLAYTFDYSSVDSSLTKGFYKDVIENGERKIEYLQ</sequence>
<gene>
    <name evidence="2" type="ORF">TRFO_12597</name>
</gene>
<proteinExistence type="predicted"/>
<name>A0A1J4L153_9EUKA</name>